<sequence>MAEREFPDWHRSQGRPRHLHLVEALRLTLCRLRRNATYNDLAEDFGLGVTTAWTYHQTMVAFLADVLGCTDEDGLSLLVEGIVCLVDGTLVPTFHWRHRDDLLSGKHRRHGVNVQLLVDLHGRIIGVSLAFPGSWHDVHCFHEAGWAEVVRRSGGGMGDLGYEGEPTVRTPLKKKQRIPLADWQTQLNTQFAKIRVAVEWGVAHTKNWRILSTRYRSDLSRVDLDIQATVGLQKINELFADRHPSFERINLAVSE</sequence>
<organism evidence="5 6">
    <name type="scientific">Candidatus Frankia alpina</name>
    <dbReference type="NCBI Taxonomy" id="2699483"/>
    <lineage>
        <taxon>Bacteria</taxon>
        <taxon>Bacillati</taxon>
        <taxon>Actinomycetota</taxon>
        <taxon>Actinomycetes</taxon>
        <taxon>Frankiales</taxon>
        <taxon>Frankiaceae</taxon>
        <taxon>Frankia</taxon>
    </lineage>
</organism>
<comment type="cofactor">
    <cofactor evidence="1">
        <name>a divalent metal cation</name>
        <dbReference type="ChEBI" id="CHEBI:60240"/>
    </cofactor>
</comment>
<dbReference type="EMBL" id="SSXH01000050">
    <property type="protein sequence ID" value="THJ75717.1"/>
    <property type="molecule type" value="Genomic_DNA"/>
</dbReference>
<dbReference type="Proteomes" id="UP000305282">
    <property type="component" value="Unassembled WGS sequence"/>
</dbReference>
<dbReference type="InterPro" id="IPR027805">
    <property type="entry name" value="Transposase_HTH_dom"/>
</dbReference>
<gene>
    <name evidence="5" type="ORF">E7Y31_03885</name>
</gene>
<dbReference type="Pfam" id="PF13359">
    <property type="entry name" value="DDE_Tnp_4"/>
    <property type="match status" value="1"/>
</dbReference>
<dbReference type="RefSeq" id="WP_136446957.1">
    <property type="nucleotide sequence ID" value="NZ_SSXH01000050.1"/>
</dbReference>
<name>A0A4S5ET95_9ACTN</name>
<dbReference type="AlphaFoldDB" id="A0A4S5ET95"/>
<comment type="caution">
    <text evidence="5">The sequence shown here is derived from an EMBL/GenBank/DDBJ whole genome shotgun (WGS) entry which is preliminary data.</text>
</comment>
<protein>
    <submittedName>
        <fullName evidence="5">Transposase family protein</fullName>
    </submittedName>
</protein>
<dbReference type="InterPro" id="IPR027806">
    <property type="entry name" value="HARBI1_dom"/>
</dbReference>
<feature type="domain" description="Transposase Helix-turn-helix" evidence="4">
    <location>
        <begin position="19"/>
        <end position="67"/>
    </location>
</feature>
<accession>A0A4S5ET95</accession>
<proteinExistence type="predicted"/>
<keyword evidence="2" id="KW-0479">Metal-binding</keyword>
<evidence type="ECO:0000256" key="2">
    <source>
        <dbReference type="ARBA" id="ARBA00022723"/>
    </source>
</evidence>
<dbReference type="GO" id="GO:0046872">
    <property type="term" value="F:metal ion binding"/>
    <property type="evidence" value="ECO:0007669"/>
    <property type="project" value="UniProtKB-KW"/>
</dbReference>
<evidence type="ECO:0000313" key="6">
    <source>
        <dbReference type="Proteomes" id="UP000305282"/>
    </source>
</evidence>
<evidence type="ECO:0000313" key="5">
    <source>
        <dbReference type="EMBL" id="THJ75717.1"/>
    </source>
</evidence>
<evidence type="ECO:0000259" key="3">
    <source>
        <dbReference type="Pfam" id="PF13359"/>
    </source>
</evidence>
<dbReference type="OrthoDB" id="3699454at2"/>
<evidence type="ECO:0000259" key="4">
    <source>
        <dbReference type="Pfam" id="PF13613"/>
    </source>
</evidence>
<feature type="domain" description="DDE Tnp4" evidence="3">
    <location>
        <begin position="86"/>
        <end position="232"/>
    </location>
</feature>
<keyword evidence="6" id="KW-1185">Reference proteome</keyword>
<evidence type="ECO:0000256" key="1">
    <source>
        <dbReference type="ARBA" id="ARBA00001968"/>
    </source>
</evidence>
<dbReference type="Pfam" id="PF13613">
    <property type="entry name" value="HTH_Tnp_4"/>
    <property type="match status" value="1"/>
</dbReference>
<reference evidence="5 6" key="1">
    <citation type="submission" date="2019-04" db="EMBL/GenBank/DDBJ databases">
        <title>Draft genome sequences for three unisolated Alnus-infective Frankia Sp+ strains, AgTrS, AiOr and AvVan, the first sequenced Frankia strains able to sporulate in-planta.</title>
        <authorList>
            <person name="Bethencourt L."/>
            <person name="Vautrin F."/>
            <person name="Taib N."/>
            <person name="Dubost A."/>
            <person name="Castro-Garcia L."/>
            <person name="Imbaud O."/>
            <person name="Abrouk D."/>
            <person name="Fournier P."/>
            <person name="Briolay J."/>
            <person name="Nguyen A."/>
            <person name="Normand P."/>
            <person name="Fernandez M.P."/>
            <person name="Brochier-Armanet C."/>
            <person name="Herrera-Belaroussi A."/>
        </authorList>
    </citation>
    <scope>NUCLEOTIDE SEQUENCE [LARGE SCALE GENOMIC DNA]</scope>
    <source>
        <strain evidence="5 6">AvVan</strain>
    </source>
</reference>